<keyword evidence="6" id="KW-0675">Receptor</keyword>
<proteinExistence type="predicted"/>
<dbReference type="AlphaFoldDB" id="A0A137P095"/>
<feature type="transmembrane region" description="Helical" evidence="7">
    <location>
        <begin position="107"/>
        <end position="132"/>
    </location>
</feature>
<evidence type="ECO:0000256" key="7">
    <source>
        <dbReference type="SAM" id="Phobius"/>
    </source>
</evidence>
<dbReference type="PROSITE" id="PS50262">
    <property type="entry name" value="G_PROTEIN_RECEP_F1_2"/>
    <property type="match status" value="1"/>
</dbReference>
<evidence type="ECO:0000259" key="8">
    <source>
        <dbReference type="PROSITE" id="PS50262"/>
    </source>
</evidence>
<accession>A0A137P095</accession>
<gene>
    <name evidence="9" type="ORF">CONCODRAFT_9266</name>
</gene>
<dbReference type="SUPFAM" id="SSF81321">
    <property type="entry name" value="Family A G protein-coupled receptor-like"/>
    <property type="match status" value="1"/>
</dbReference>
<evidence type="ECO:0000256" key="3">
    <source>
        <dbReference type="ARBA" id="ARBA00022989"/>
    </source>
</evidence>
<evidence type="ECO:0000256" key="5">
    <source>
        <dbReference type="ARBA" id="ARBA00023136"/>
    </source>
</evidence>
<dbReference type="CDD" id="cd00637">
    <property type="entry name" value="7tm_classA_rhodopsin-like"/>
    <property type="match status" value="1"/>
</dbReference>
<dbReference type="PROSITE" id="PS00237">
    <property type="entry name" value="G_PROTEIN_RECEP_F1_1"/>
    <property type="match status" value="1"/>
</dbReference>
<feature type="transmembrane region" description="Helical" evidence="7">
    <location>
        <begin position="209"/>
        <end position="231"/>
    </location>
</feature>
<evidence type="ECO:0000256" key="6">
    <source>
        <dbReference type="ARBA" id="ARBA00023170"/>
    </source>
</evidence>
<evidence type="ECO:0000256" key="1">
    <source>
        <dbReference type="ARBA" id="ARBA00004141"/>
    </source>
</evidence>
<dbReference type="Proteomes" id="UP000070444">
    <property type="component" value="Unassembled WGS sequence"/>
</dbReference>
<name>A0A137P095_CONC2</name>
<dbReference type="GO" id="GO:0016020">
    <property type="term" value="C:membrane"/>
    <property type="evidence" value="ECO:0007669"/>
    <property type="project" value="UniProtKB-SubCell"/>
</dbReference>
<keyword evidence="3 7" id="KW-1133">Transmembrane helix</keyword>
<feature type="transmembrane region" description="Helical" evidence="7">
    <location>
        <begin position="152"/>
        <end position="177"/>
    </location>
</feature>
<keyword evidence="10" id="KW-1185">Reference proteome</keyword>
<organism evidence="9 10">
    <name type="scientific">Conidiobolus coronatus (strain ATCC 28846 / CBS 209.66 / NRRL 28638)</name>
    <name type="common">Delacroixia coronata</name>
    <dbReference type="NCBI Taxonomy" id="796925"/>
    <lineage>
        <taxon>Eukaryota</taxon>
        <taxon>Fungi</taxon>
        <taxon>Fungi incertae sedis</taxon>
        <taxon>Zoopagomycota</taxon>
        <taxon>Entomophthoromycotina</taxon>
        <taxon>Entomophthoromycetes</taxon>
        <taxon>Entomophthorales</taxon>
        <taxon>Ancylistaceae</taxon>
        <taxon>Conidiobolus</taxon>
    </lineage>
</organism>
<sequence length="299" mass="33590">MVIALVGITISSSVLLILMKKNLRRLNIDLQLVALTLLCDIATGLYCIVNSISNFAESDYFLNTRVKCNINATFGIIAAATSFNIVGVIGAERCLLIVYDIQFKKKYYFVLLSLLLLLNFLCILVCWLFNGFGQTPTGIYCMFDLYEIGGKVGSMLLATSCLISLTFVYTGYILIILKRRRRIKKMRQELGEHCVKLLHKKSATLVKSLTIIIVSTFTNLPYCIIVIMSIIDPYYINLPLDMIATTCMILNQVLNTILLLHMRPDILADLKDRFGWINFGIGFTMNSSAQSNTADESQN</sequence>
<protein>
    <recommendedName>
        <fullName evidence="8">G-protein coupled receptors family 1 profile domain-containing protein</fullName>
    </recommendedName>
</protein>
<dbReference type="Gene3D" id="1.20.1070.10">
    <property type="entry name" value="Rhodopsin 7-helix transmembrane proteins"/>
    <property type="match status" value="1"/>
</dbReference>
<dbReference type="GO" id="GO:0004930">
    <property type="term" value="F:G protein-coupled receptor activity"/>
    <property type="evidence" value="ECO:0007669"/>
    <property type="project" value="UniProtKB-KW"/>
</dbReference>
<feature type="transmembrane region" description="Helical" evidence="7">
    <location>
        <begin position="30"/>
        <end position="52"/>
    </location>
</feature>
<keyword evidence="4" id="KW-0807">Transducer</keyword>
<dbReference type="PANTHER" id="PTHR24240">
    <property type="entry name" value="OPSIN"/>
    <property type="match status" value="1"/>
</dbReference>
<feature type="transmembrane region" description="Helical" evidence="7">
    <location>
        <begin position="72"/>
        <end position="95"/>
    </location>
</feature>
<comment type="subcellular location">
    <subcellularLocation>
        <location evidence="1">Membrane</location>
        <topology evidence="1">Multi-pass membrane protein</topology>
    </subcellularLocation>
</comment>
<evidence type="ECO:0000256" key="4">
    <source>
        <dbReference type="ARBA" id="ARBA00023040"/>
    </source>
</evidence>
<dbReference type="EMBL" id="KQ964574">
    <property type="protein sequence ID" value="KXN68466.1"/>
    <property type="molecule type" value="Genomic_DNA"/>
</dbReference>
<dbReference type="InterPro" id="IPR000276">
    <property type="entry name" value="GPCR_Rhodpsn"/>
</dbReference>
<evidence type="ECO:0000313" key="9">
    <source>
        <dbReference type="EMBL" id="KXN68466.1"/>
    </source>
</evidence>
<reference evidence="9 10" key="1">
    <citation type="journal article" date="2015" name="Genome Biol. Evol.">
        <title>Phylogenomic analyses indicate that early fungi evolved digesting cell walls of algal ancestors of land plants.</title>
        <authorList>
            <person name="Chang Y."/>
            <person name="Wang S."/>
            <person name="Sekimoto S."/>
            <person name="Aerts A.L."/>
            <person name="Choi C."/>
            <person name="Clum A."/>
            <person name="LaButti K.M."/>
            <person name="Lindquist E.A."/>
            <person name="Yee Ngan C."/>
            <person name="Ohm R.A."/>
            <person name="Salamov A.A."/>
            <person name="Grigoriev I.V."/>
            <person name="Spatafora J.W."/>
            <person name="Berbee M.L."/>
        </authorList>
    </citation>
    <scope>NUCLEOTIDE SEQUENCE [LARGE SCALE GENOMIC DNA]</scope>
    <source>
        <strain evidence="9 10">NRRL 28638</strain>
    </source>
</reference>
<dbReference type="InterPro" id="IPR050125">
    <property type="entry name" value="GPCR_opsins"/>
</dbReference>
<evidence type="ECO:0000256" key="2">
    <source>
        <dbReference type="ARBA" id="ARBA00022692"/>
    </source>
</evidence>
<evidence type="ECO:0000313" key="10">
    <source>
        <dbReference type="Proteomes" id="UP000070444"/>
    </source>
</evidence>
<feature type="domain" description="G-protein coupled receptors family 1 profile" evidence="8">
    <location>
        <begin position="11"/>
        <end position="259"/>
    </location>
</feature>
<feature type="transmembrane region" description="Helical" evidence="7">
    <location>
        <begin position="243"/>
        <end position="261"/>
    </location>
</feature>
<keyword evidence="5 7" id="KW-0472">Membrane</keyword>
<dbReference type="InterPro" id="IPR017452">
    <property type="entry name" value="GPCR_Rhodpsn_7TM"/>
</dbReference>
<keyword evidence="2 7" id="KW-0812">Transmembrane</keyword>
<keyword evidence="4" id="KW-0297">G-protein coupled receptor</keyword>